<dbReference type="PROSITE" id="PS50089">
    <property type="entry name" value="ZF_RING_2"/>
    <property type="match status" value="1"/>
</dbReference>
<sequence>MFNSRARLFFRRSNIDGVYIFDSVDLGHHNNMENISNNGGVLRSSEDNASMDLGHNSYTDFSTNFGYNHQNMGIDSDVSRAKHASQESIDLESLKVKEEGDHSSKDLVALCSICLDEVPLRKAIRMPPPCSHIFHGGCISKWLNIRNTCPLCRRTAPLVLNNIPLYGGSSAACAPSPIAHGSLSTIVLAYVTASSSLIPPHTNTGHRSPILHDEGSSLDQNLERDEGGTFSIKGPLTRAKKQVLEKLVQKQVLMMHLRNELPRDKLEKLASGASETASYSTKVARIMGTRRLDLLFLSVLTLRVADISFVCNP</sequence>
<evidence type="ECO:0000256" key="6">
    <source>
        <dbReference type="PROSITE-ProRule" id="PRU00175"/>
    </source>
</evidence>
<evidence type="ECO:0000256" key="5">
    <source>
        <dbReference type="ARBA" id="ARBA00022833"/>
    </source>
</evidence>
<dbReference type="GO" id="GO:0061630">
    <property type="term" value="F:ubiquitin protein ligase activity"/>
    <property type="evidence" value="ECO:0007669"/>
    <property type="project" value="UniProtKB-EC"/>
</dbReference>
<keyword evidence="9" id="KW-1185">Reference proteome</keyword>
<dbReference type="Gene3D" id="3.30.40.10">
    <property type="entry name" value="Zinc/RING finger domain, C3HC4 (zinc finger)"/>
    <property type="match status" value="1"/>
</dbReference>
<evidence type="ECO:0000256" key="4">
    <source>
        <dbReference type="ARBA" id="ARBA00022771"/>
    </source>
</evidence>
<dbReference type="InterPro" id="IPR013083">
    <property type="entry name" value="Znf_RING/FYVE/PHD"/>
</dbReference>
<dbReference type="PANTHER" id="PTHR15710:SF245">
    <property type="entry name" value="RING-TYPE DOMAIN-CONTAINING PROTEIN"/>
    <property type="match status" value="1"/>
</dbReference>
<dbReference type="InterPro" id="IPR001841">
    <property type="entry name" value="Znf_RING"/>
</dbReference>
<keyword evidence="4 6" id="KW-0863">Zinc-finger</keyword>
<evidence type="ECO:0000256" key="3">
    <source>
        <dbReference type="ARBA" id="ARBA00022723"/>
    </source>
</evidence>
<keyword evidence="3" id="KW-0479">Metal-binding</keyword>
<feature type="domain" description="RING-type" evidence="7">
    <location>
        <begin position="111"/>
        <end position="153"/>
    </location>
</feature>
<dbReference type="AlphaFoldDB" id="A0ABD1LRE0"/>
<dbReference type="SMART" id="SM00184">
    <property type="entry name" value="RING"/>
    <property type="match status" value="1"/>
</dbReference>
<evidence type="ECO:0000256" key="2">
    <source>
        <dbReference type="ARBA" id="ARBA00012483"/>
    </source>
</evidence>
<dbReference type="EC" id="2.3.2.27" evidence="2"/>
<proteinExistence type="predicted"/>
<dbReference type="Proteomes" id="UP001603857">
    <property type="component" value="Unassembled WGS sequence"/>
</dbReference>
<evidence type="ECO:0000256" key="1">
    <source>
        <dbReference type="ARBA" id="ARBA00000900"/>
    </source>
</evidence>
<dbReference type="GO" id="GO:0008270">
    <property type="term" value="F:zinc ion binding"/>
    <property type="evidence" value="ECO:0007669"/>
    <property type="project" value="UniProtKB-KW"/>
</dbReference>
<comment type="caution">
    <text evidence="8">The sequence shown here is derived from an EMBL/GenBank/DDBJ whole genome shotgun (WGS) entry which is preliminary data.</text>
</comment>
<dbReference type="SUPFAM" id="SSF57850">
    <property type="entry name" value="RING/U-box"/>
    <property type="match status" value="1"/>
</dbReference>
<gene>
    <name evidence="8" type="ORF">Fmac_025135</name>
</gene>
<name>A0ABD1LRE0_9FABA</name>
<dbReference type="Pfam" id="PF13639">
    <property type="entry name" value="zf-RING_2"/>
    <property type="match status" value="1"/>
</dbReference>
<reference evidence="8 9" key="1">
    <citation type="submission" date="2024-08" db="EMBL/GenBank/DDBJ databases">
        <title>Insights into the chromosomal genome structure of Flemingia macrophylla.</title>
        <authorList>
            <person name="Ding Y."/>
            <person name="Zhao Y."/>
            <person name="Bi W."/>
            <person name="Wu M."/>
            <person name="Zhao G."/>
            <person name="Gong Y."/>
            <person name="Li W."/>
            <person name="Zhang P."/>
        </authorList>
    </citation>
    <scope>NUCLEOTIDE SEQUENCE [LARGE SCALE GENOMIC DNA]</scope>
    <source>
        <strain evidence="8">DYQJB</strain>
        <tissue evidence="8">Leaf</tissue>
    </source>
</reference>
<protein>
    <recommendedName>
        <fullName evidence="2">RING-type E3 ubiquitin transferase</fullName>
        <ecNumber evidence="2">2.3.2.27</ecNumber>
    </recommendedName>
</protein>
<organism evidence="8 9">
    <name type="scientific">Flemingia macrophylla</name>
    <dbReference type="NCBI Taxonomy" id="520843"/>
    <lineage>
        <taxon>Eukaryota</taxon>
        <taxon>Viridiplantae</taxon>
        <taxon>Streptophyta</taxon>
        <taxon>Embryophyta</taxon>
        <taxon>Tracheophyta</taxon>
        <taxon>Spermatophyta</taxon>
        <taxon>Magnoliopsida</taxon>
        <taxon>eudicotyledons</taxon>
        <taxon>Gunneridae</taxon>
        <taxon>Pentapetalae</taxon>
        <taxon>rosids</taxon>
        <taxon>fabids</taxon>
        <taxon>Fabales</taxon>
        <taxon>Fabaceae</taxon>
        <taxon>Papilionoideae</taxon>
        <taxon>50 kb inversion clade</taxon>
        <taxon>NPAAA clade</taxon>
        <taxon>indigoferoid/millettioid clade</taxon>
        <taxon>Phaseoleae</taxon>
        <taxon>Flemingia</taxon>
    </lineage>
</organism>
<evidence type="ECO:0000313" key="9">
    <source>
        <dbReference type="Proteomes" id="UP001603857"/>
    </source>
</evidence>
<dbReference type="PANTHER" id="PTHR15710">
    <property type="entry name" value="E3 UBIQUITIN-PROTEIN LIGASE PRAJA"/>
    <property type="match status" value="1"/>
</dbReference>
<evidence type="ECO:0000259" key="7">
    <source>
        <dbReference type="PROSITE" id="PS50089"/>
    </source>
</evidence>
<comment type="catalytic activity">
    <reaction evidence="1">
        <text>S-ubiquitinyl-[E2 ubiquitin-conjugating enzyme]-L-cysteine + [acceptor protein]-L-lysine = [E2 ubiquitin-conjugating enzyme]-L-cysteine + N(6)-ubiquitinyl-[acceptor protein]-L-lysine.</text>
        <dbReference type="EC" id="2.3.2.27"/>
    </reaction>
</comment>
<dbReference type="EMBL" id="JBGMDY010000008">
    <property type="protein sequence ID" value="KAL2326077.1"/>
    <property type="molecule type" value="Genomic_DNA"/>
</dbReference>
<accession>A0ABD1LRE0</accession>
<keyword evidence="5" id="KW-0862">Zinc</keyword>
<evidence type="ECO:0000313" key="8">
    <source>
        <dbReference type="EMBL" id="KAL2326077.1"/>
    </source>
</evidence>